<feature type="domain" description="BPTI/Kunitz inhibitor" evidence="13">
    <location>
        <begin position="2313"/>
        <end position="2366"/>
    </location>
</feature>
<dbReference type="InterPro" id="IPR008197">
    <property type="entry name" value="WAP_dom"/>
</dbReference>
<feature type="domain" description="Ig-like" evidence="14">
    <location>
        <begin position="2753"/>
        <end position="2854"/>
    </location>
</feature>
<dbReference type="Pfam" id="PF00095">
    <property type="entry name" value="WAP"/>
    <property type="match status" value="1"/>
</dbReference>
<feature type="domain" description="BPTI/Kunitz inhibitor" evidence="13">
    <location>
        <begin position="2226"/>
        <end position="2276"/>
    </location>
</feature>
<dbReference type="FunFam" id="2.60.120.830:FF:000001">
    <property type="entry name" value="A disintegrin and metalloproteinase with thrombospondin motifs 1"/>
    <property type="match status" value="1"/>
</dbReference>
<dbReference type="Proteomes" id="UP000091820">
    <property type="component" value="Unassembled WGS sequence"/>
</dbReference>
<dbReference type="STRING" id="37001.A0A1A9X2L8"/>
<keyword evidence="18" id="KW-1185">Reference proteome</keyword>
<feature type="domain" description="BPTI/Kunitz inhibitor" evidence="13">
    <location>
        <begin position="1658"/>
        <end position="1708"/>
    </location>
</feature>
<dbReference type="PANTHER" id="PTHR13723">
    <property type="entry name" value="ADAMTS A DISINTEGRIN AND METALLOPROTEASE WITH THROMBOSPONDIN MOTIFS PROTEASE"/>
    <property type="match status" value="1"/>
</dbReference>
<keyword evidence="2" id="KW-0217">Developmental protein</keyword>
<dbReference type="InterPro" id="IPR013783">
    <property type="entry name" value="Ig-like_fold"/>
</dbReference>
<evidence type="ECO:0000256" key="9">
    <source>
        <dbReference type="ARBA" id="ARBA00023157"/>
    </source>
</evidence>
<dbReference type="Pfam" id="PF05986">
    <property type="entry name" value="ADAMTS_spacer1"/>
    <property type="match status" value="1"/>
</dbReference>
<evidence type="ECO:0000259" key="14">
    <source>
        <dbReference type="PROSITE" id="PS50835"/>
    </source>
</evidence>
<feature type="domain" description="BPTI/Kunitz inhibitor" evidence="13">
    <location>
        <begin position="1776"/>
        <end position="1826"/>
    </location>
</feature>
<dbReference type="GO" id="GO:0006508">
    <property type="term" value="P:proteolysis"/>
    <property type="evidence" value="ECO:0007669"/>
    <property type="project" value="TreeGrafter"/>
</dbReference>
<dbReference type="SUPFAM" id="SSF48726">
    <property type="entry name" value="Immunoglobulin"/>
    <property type="match status" value="3"/>
</dbReference>
<dbReference type="Gene3D" id="2.20.100.10">
    <property type="entry name" value="Thrombospondin type-1 (TSP1) repeat"/>
    <property type="match status" value="5"/>
</dbReference>
<dbReference type="Pfam" id="PF00014">
    <property type="entry name" value="Kunitz_BPTI"/>
    <property type="match status" value="11"/>
</dbReference>
<dbReference type="InterPro" id="IPR003599">
    <property type="entry name" value="Ig_sub"/>
</dbReference>
<dbReference type="SMART" id="SM00131">
    <property type="entry name" value="KU"/>
    <property type="match status" value="11"/>
</dbReference>
<dbReference type="PRINTS" id="PR01857">
    <property type="entry name" value="ADAMTSFAMILY"/>
</dbReference>
<feature type="domain" description="PLAC" evidence="15">
    <location>
        <begin position="2861"/>
        <end position="2900"/>
    </location>
</feature>
<dbReference type="SUPFAM" id="SSF57256">
    <property type="entry name" value="Elafin-like"/>
    <property type="match status" value="1"/>
</dbReference>
<accession>A0A1A9X2L8</accession>
<feature type="compositionally biased region" description="Acidic residues" evidence="12">
    <location>
        <begin position="670"/>
        <end position="691"/>
    </location>
</feature>
<evidence type="ECO:0000256" key="2">
    <source>
        <dbReference type="ARBA" id="ARBA00022473"/>
    </source>
</evidence>
<dbReference type="VEuPathDB" id="VectorBase:GBRI042053"/>
<evidence type="ECO:0000256" key="3">
    <source>
        <dbReference type="ARBA" id="ARBA00022525"/>
    </source>
</evidence>
<dbReference type="SMART" id="SM00409">
    <property type="entry name" value="IG"/>
    <property type="match status" value="3"/>
</dbReference>
<dbReference type="InterPro" id="IPR020901">
    <property type="entry name" value="Prtase_inh_Kunz-CS"/>
</dbReference>
<dbReference type="Pfam" id="PF13927">
    <property type="entry name" value="Ig_3"/>
    <property type="match status" value="2"/>
</dbReference>
<evidence type="ECO:0000313" key="17">
    <source>
        <dbReference type="EnsemblMetazoa" id="GBRI042053-PA"/>
    </source>
</evidence>
<feature type="disulfide bond" evidence="11">
    <location>
        <begin position="33"/>
        <end position="70"/>
    </location>
</feature>
<dbReference type="PANTHER" id="PTHR13723:SF281">
    <property type="entry name" value="PAPILIN"/>
    <property type="match status" value="1"/>
</dbReference>
<evidence type="ECO:0000256" key="5">
    <source>
        <dbReference type="ARBA" id="ARBA00022729"/>
    </source>
</evidence>
<feature type="domain" description="BPTI/Kunitz inhibitor" evidence="13">
    <location>
        <begin position="2048"/>
        <end position="2098"/>
    </location>
</feature>
<keyword evidence="3" id="KW-0964">Secreted</keyword>
<feature type="domain" description="BPTI/Kunitz inhibitor" evidence="13">
    <location>
        <begin position="1895"/>
        <end position="1945"/>
    </location>
</feature>
<dbReference type="InterPro" id="IPR010294">
    <property type="entry name" value="ADAMTS_spacer1"/>
</dbReference>
<feature type="domain" description="Ig-like" evidence="14">
    <location>
        <begin position="2617"/>
        <end position="2705"/>
    </location>
</feature>
<dbReference type="SMART" id="SM00217">
    <property type="entry name" value="WAP"/>
    <property type="match status" value="1"/>
</dbReference>
<dbReference type="FunFam" id="4.10.410.10:FF:000005">
    <property type="entry name" value="Pancreatic trypsin inhibitor"/>
    <property type="match status" value="2"/>
</dbReference>
<dbReference type="PROSITE" id="PS50835">
    <property type="entry name" value="IG_LIKE"/>
    <property type="match status" value="3"/>
</dbReference>
<dbReference type="PROSITE" id="PS50279">
    <property type="entry name" value="BPTI_KUNITZ_2"/>
    <property type="match status" value="11"/>
</dbReference>
<keyword evidence="4" id="KW-0646">Protease inhibitor</keyword>
<evidence type="ECO:0000259" key="13">
    <source>
        <dbReference type="PROSITE" id="PS50279"/>
    </source>
</evidence>
<dbReference type="Gene3D" id="2.60.120.830">
    <property type="match status" value="1"/>
</dbReference>
<dbReference type="Gene3D" id="2.60.40.10">
    <property type="entry name" value="Immunoglobulins"/>
    <property type="match status" value="3"/>
</dbReference>
<dbReference type="InterPro" id="IPR013273">
    <property type="entry name" value="ADAMTS/ADAMTS-like"/>
</dbReference>
<organism evidence="17 18">
    <name type="scientific">Glossina brevipalpis</name>
    <dbReference type="NCBI Taxonomy" id="37001"/>
    <lineage>
        <taxon>Eukaryota</taxon>
        <taxon>Metazoa</taxon>
        <taxon>Ecdysozoa</taxon>
        <taxon>Arthropoda</taxon>
        <taxon>Hexapoda</taxon>
        <taxon>Insecta</taxon>
        <taxon>Pterygota</taxon>
        <taxon>Neoptera</taxon>
        <taxon>Endopterygota</taxon>
        <taxon>Diptera</taxon>
        <taxon>Brachycera</taxon>
        <taxon>Muscomorpha</taxon>
        <taxon>Hippoboscoidea</taxon>
        <taxon>Glossinidae</taxon>
        <taxon>Glossina</taxon>
    </lineage>
</organism>
<dbReference type="InterPro" id="IPR002223">
    <property type="entry name" value="Kunitz_BPTI"/>
</dbReference>
<dbReference type="Gene3D" id="4.10.410.10">
    <property type="entry name" value="Pancreatic trypsin inhibitor Kunitz domain"/>
    <property type="match status" value="11"/>
</dbReference>
<feature type="region of interest" description="Disordered" evidence="12">
    <location>
        <begin position="1947"/>
        <end position="1970"/>
    </location>
</feature>
<feature type="region of interest" description="Disordered" evidence="12">
    <location>
        <begin position="1363"/>
        <end position="1399"/>
    </location>
</feature>
<proteinExistence type="predicted"/>
<dbReference type="Pfam" id="PF07679">
    <property type="entry name" value="I-set"/>
    <property type="match status" value="1"/>
</dbReference>
<feature type="region of interest" description="Disordered" evidence="12">
    <location>
        <begin position="659"/>
        <end position="697"/>
    </location>
</feature>
<dbReference type="SMART" id="SM00408">
    <property type="entry name" value="IGc2"/>
    <property type="match status" value="3"/>
</dbReference>
<feature type="domain" description="Ig-like" evidence="14">
    <location>
        <begin position="2496"/>
        <end position="2611"/>
    </location>
</feature>
<evidence type="ECO:0000256" key="6">
    <source>
        <dbReference type="ARBA" id="ARBA00022737"/>
    </source>
</evidence>
<dbReference type="GO" id="GO:0004222">
    <property type="term" value="F:metalloendopeptidase activity"/>
    <property type="evidence" value="ECO:0007669"/>
    <property type="project" value="TreeGrafter"/>
</dbReference>
<feature type="domain" description="WAP" evidence="16">
    <location>
        <begin position="2448"/>
        <end position="2494"/>
    </location>
</feature>
<keyword evidence="10" id="KW-0393">Immunoglobulin domain</keyword>
<feature type="disulfide bond" evidence="11">
    <location>
        <begin position="29"/>
        <end position="65"/>
    </location>
</feature>
<feature type="domain" description="BPTI/Kunitz inhibitor" evidence="13">
    <location>
        <begin position="1976"/>
        <end position="2026"/>
    </location>
</feature>
<dbReference type="CDD" id="cd00109">
    <property type="entry name" value="Kunitz-type"/>
    <property type="match status" value="8"/>
</dbReference>
<dbReference type="InterPro" id="IPR036179">
    <property type="entry name" value="Ig-like_dom_sf"/>
</dbReference>
<evidence type="ECO:0000256" key="11">
    <source>
        <dbReference type="PIRSR" id="PIRSR613273-3"/>
    </source>
</evidence>
<dbReference type="InterPro" id="IPR010909">
    <property type="entry name" value="PLAC"/>
</dbReference>
<dbReference type="Pfam" id="PF00090">
    <property type="entry name" value="TSP_1"/>
    <property type="match status" value="1"/>
</dbReference>
<keyword evidence="9 11" id="KW-1015">Disulfide bond</keyword>
<dbReference type="InterPro" id="IPR036880">
    <property type="entry name" value="Kunitz_BPTI_sf"/>
</dbReference>
<dbReference type="InterPro" id="IPR000884">
    <property type="entry name" value="TSP1_rpt"/>
</dbReference>
<feature type="compositionally biased region" description="Low complexity" evidence="12">
    <location>
        <begin position="803"/>
        <end position="835"/>
    </location>
</feature>
<dbReference type="CDD" id="cd22639">
    <property type="entry name" value="Kunitz_papilin_lacunin-like"/>
    <property type="match status" value="1"/>
</dbReference>
<evidence type="ECO:0000256" key="1">
    <source>
        <dbReference type="ARBA" id="ARBA00004302"/>
    </source>
</evidence>
<dbReference type="FunFam" id="4.10.410.10:FF:000020">
    <property type="entry name" value="Collagen, type VI, alpha 3"/>
    <property type="match status" value="3"/>
</dbReference>
<comment type="subcellular location">
    <subcellularLocation>
        <location evidence="1">Secreted</location>
        <location evidence="1">Extracellular space</location>
        <location evidence="1">Extracellular matrix</location>
        <location evidence="1">Basement membrane</location>
    </subcellularLocation>
</comment>
<dbReference type="InterPro" id="IPR003598">
    <property type="entry name" value="Ig_sub2"/>
</dbReference>
<feature type="domain" description="BPTI/Kunitz inhibitor" evidence="13">
    <location>
        <begin position="2167"/>
        <end position="2217"/>
    </location>
</feature>
<dbReference type="GO" id="GO:0030198">
    <property type="term" value="P:extracellular matrix organization"/>
    <property type="evidence" value="ECO:0007669"/>
    <property type="project" value="InterPro"/>
</dbReference>
<evidence type="ECO:0000259" key="16">
    <source>
        <dbReference type="PROSITE" id="PS51390"/>
    </source>
</evidence>
<feature type="domain" description="BPTI/Kunitz inhibitor" evidence="13">
    <location>
        <begin position="2105"/>
        <end position="2155"/>
    </location>
</feature>
<feature type="compositionally biased region" description="Polar residues" evidence="12">
    <location>
        <begin position="840"/>
        <end position="851"/>
    </location>
</feature>
<sequence>MYLSASYIVPGGEGDDPYEWTDWSSPSECSRSCGGGVSYQMRECRRLAPSGAPLCSGGNRKYFSCNTQDCPEEETDFRAQQCSRFNHVPFDGIYYEWVPYMGSPNPCQLSCMPKGERFYYVHKAKVIDGTRCNDQSLDVCVDGQCQSVGCDMMLGSDAREDKCRKCGGDGSTCKTVGDKFTINNLSAGYNDILLIPTGATNIRVMETAPSNNYIACRNLSSHYYLNGNWRIDFPRPMFFAGAWWNYQRRPTGFAAPDQLTCHGPIIESIYIVMLVQDKNVSIDYEYSIPTTVSSSTPDVYTWTHMEYGQCSATCGGGTQWRVVTCNNRLNLEQVDPSLCDQEAKPTEAQECATDPCPPQWVSSDWSKCSKGCGSDGIQNRNVTCERSSSKGESIVEDDTICLDKVGNKPATQQECNRDVKNCPKYHLGPWSPCDKLCGEGAQKRKVTCFIEENGRKRVLSDDDCVEEKPETEKSCILAPCEGVDWIISEWSGCGDCGQTTETRFAICASKAGKVYPEEFCAPEVPLLSRPCESKKCQIQWFTSEWSKCSSACGKGVQSRTVLCGEYDGESITKVVDASQCDEATKPDSEQECEGEEKECPGQWFTGPWGPCSKQCGGGERQREVLCLANGTKSTNCDESKIESLSEKCNVHACTEDEVMPVDSTDKQLTDDEDEEEEEECDEDEEDEDEVEVVTGKMSEDLRISDGIDLDQEITTISSLITDELMLSDAPSDEPTPEDGSTLITPEGSGDEVDDSTLVTEGSGETDVTGSSVEVTTNTESSISSESTSLFSTESITRSSTLGSASTDLTSETSTTMSTFTAVSTDSTSEFSTDTSALPESGSTEVSGTTDLTSESSTEVSISTSRSSESSTDLASESSTEHSASTGGSSESSIDTSALTDSTSEESTTSESSTEFSKSFTDSTESTEASSESSTEYSLSTEASSHSSADSTETITDSSESTSESSTESTESTSESSTDSTESTSTDITSSTESTTQDSAESSTESSTADSTESSTESTESSTETPVSTESSVSTETSLSTESSVFTETSASTESSTSTDSSVFTESSAESTSESSTELSTESSTDSALSTESTSESSTETSIGTESTGSSSSTDIKTESSTEIFASTDSSLSTELTSEVSTDITASTTDSATEFSTSTETAETVTESSDLTESTDSLVSTVEISSTLSSASTESIDSSTISSYESTDSSETTVIDSTKSGSTVSSSKIYDFSTTDSTESEYTDSSTSAYKSTTVDIWSTEEEVQQSTPYTLETIVTKAVKPKKCKPKTCEKSPYGCCPDHKTKAKGPFDEGCPIPKTCDETEFGCCHDGVSAAEGKNFEGCPKSQCAETLFGCCPDKFTPADGEENEGCPEPTTLPPTTTTEMSTTEETASEEQATDITDSTSFEITETTDSAMPPYVPSCSFNEFGCCPDGQTNAIGENFAGCEKGDCRESIYGCCRDGRTLASGPNEEGCPQCTFEPYGCCPDNETPAHGPLGEGCCLASVYGCCPDNINSAHGPNFENCECQYSPYGCCPNNQTSARGPSYEGCSCESAKFGCCPDKLTAAKGPKFEGCACHTLQFGCCPDGITVAQGPHHYGCHCSQTEFKCCPDENTPAKGPDNEGCSCVESKFGCCPDGITSAQGEKFEECKNVKESPQKSCGLPKESGPCTNYTIKYFFDTSYGACARFWYGGCEGNGNRFESEDDCKQTCQDYIGKDACLLPKSSGPCTGYNKKWYFNADLDRCEEFNYGGCYGTNNRFDSREECQTLCAVSESLPPCEQPMDEGPCEGSFERWHYDNQTDTCRPFTYGGCKGNKNNYPTEHACNYHCRQPGIHKDYCSLPKQTGDCSAKQPRWYYSENDKKCMPFYYTGCGGNRNNFPSLQSCEDHCPKEVAKNVCEIAAEVGDCRNYEPMWYYDVNDERCRQFYYGGCGGNDNKFSTEDACKQRCEEPSQPETPLVAPQPEPEPQPERPPLLGEACEQNFEVGECTNYTLSWYYDYDQSICRQFYYGGCGGNDNRFETEIECQQRCILPPPDNSTEYSGEGSQESSKCFLPVASGNCLGYQMRWYYNSIDGVCEEFTYTECEGNANNFASEDECESECFAAQPTCSLPPVRGNCSDAMIRWHFEPQSGKCLEFEFSGCRPNRNNFKTEEECMVFCGERPPTPVYSVCDLPLEAGECDNQTTAWYYDGESMTCVAFTYTGCGGNGNRFQTREQCERQCGDFKGVDVCNEDVMTGPCRQWQTRYYFNKITRTCEPFTYGGCQGTGNRFEDRAECESVCIIGQEPTYPVHKGKLLNSIHNCHHSYLCPSMLSSDICKQNVDIGRCLGPSVNERRWYYDDARGTCVAFIYSGCAGNQNNFRTFESCYDFCARELAPPSPPVADNEVFIPCEEYEAECQTLRCPYGQRRVPVDNCHRCECVNPCAEYSCPEGQKCAIEIPAARSSQFLPVCRAITKPGECPLLTATGGSCSRECYDDADCRAHNKCCATGCSFVCVRPTPPTVPTTPSPPTATPAVIYPGEFAVKLEPKNKPELDVKTPVGGIAVLRCFATGNPAPNITWFFNNILIDTHHGRYVLTSTGDLTIVQVRQTDTGSYVCVAGNGLGDPLRREIELQVTEPVNMPAYVYGNKNATQIVTLNRPAVVRCPAGGHPAPMVYWWRNRERLPLVHQRYEFTRDYSLRFHSMQLSDLGPYTCHVWNRVSTRPASIKITLKAFGPARAISNDEAQYLQYIIDPAQAPTTQRPSYPYRPARPVAVPPPAVYEVPTRPPVRANAVIGMDPNNSYIPGSTITIGCAVQGYPKPNVTWIKDDLTIVPSERIQTTQSEPYRLIISDVNAGDSGKYGCKAANNVSYSISEETVTIESTIPLSNDCIDNAHFANCKLIVAGRYCKNKYYAKFCCRSCALAGQL</sequence>
<evidence type="ECO:0000256" key="8">
    <source>
        <dbReference type="ARBA" id="ARBA00022900"/>
    </source>
</evidence>
<dbReference type="Pfam" id="PF19236">
    <property type="entry name" value="ADAMTS_CR_3"/>
    <property type="match status" value="1"/>
</dbReference>
<dbReference type="EnsemblMetazoa" id="GBRI042053-RA">
    <property type="protein sequence ID" value="GBRI042053-PA"/>
    <property type="gene ID" value="GBRI042053"/>
</dbReference>
<dbReference type="FunFam" id="2.20.100.10:FF:000005">
    <property type="entry name" value="ADAM metallopeptidase with thrombospondin type 1 motif 9"/>
    <property type="match status" value="2"/>
</dbReference>
<dbReference type="FunFam" id="2.60.40.10:FF:000107">
    <property type="entry name" value="Myosin, light chain kinase a"/>
    <property type="match status" value="1"/>
</dbReference>
<dbReference type="InterPro" id="IPR050439">
    <property type="entry name" value="ADAMTS_ADAMTS-like"/>
</dbReference>
<dbReference type="PROSITE" id="PS00280">
    <property type="entry name" value="BPTI_KUNITZ_1"/>
    <property type="match status" value="7"/>
</dbReference>
<evidence type="ECO:0008006" key="19">
    <source>
        <dbReference type="Google" id="ProtNLM"/>
    </source>
</evidence>
<dbReference type="InterPro" id="IPR036383">
    <property type="entry name" value="TSP1_rpt_sf"/>
</dbReference>
<dbReference type="PROSITE" id="PS50092">
    <property type="entry name" value="TSP1"/>
    <property type="match status" value="5"/>
</dbReference>
<dbReference type="PROSITE" id="PS51390">
    <property type="entry name" value="WAP"/>
    <property type="match status" value="1"/>
</dbReference>
<feature type="disulfide bond" evidence="11">
    <location>
        <begin position="44"/>
        <end position="55"/>
    </location>
</feature>
<feature type="compositionally biased region" description="Low complexity" evidence="12">
    <location>
        <begin position="1370"/>
        <end position="1388"/>
    </location>
</feature>
<dbReference type="Pfam" id="PF19030">
    <property type="entry name" value="TSP1_ADAMTS"/>
    <property type="match status" value="5"/>
</dbReference>
<feature type="compositionally biased region" description="Low complexity" evidence="12">
    <location>
        <begin position="767"/>
        <end position="796"/>
    </location>
</feature>
<name>A0A1A9X2L8_9MUSC</name>
<dbReference type="SUPFAM" id="SSF57362">
    <property type="entry name" value="BPTI-like"/>
    <property type="match status" value="11"/>
</dbReference>
<feature type="domain" description="BPTI/Kunitz inhibitor" evidence="13">
    <location>
        <begin position="1717"/>
        <end position="1767"/>
    </location>
</feature>
<dbReference type="InterPro" id="IPR045371">
    <property type="entry name" value="ADAMTS_CR_3"/>
</dbReference>
<feature type="compositionally biased region" description="Low complexity" evidence="12">
    <location>
        <begin position="852"/>
        <end position="1225"/>
    </location>
</feature>
<keyword evidence="8" id="KW-0722">Serine protease inhibitor</keyword>
<dbReference type="GO" id="GO:0005576">
    <property type="term" value="C:extracellular region"/>
    <property type="evidence" value="ECO:0007669"/>
    <property type="project" value="InterPro"/>
</dbReference>
<keyword evidence="7" id="KW-0084">Basement membrane</keyword>
<reference evidence="18" key="1">
    <citation type="submission" date="2014-03" db="EMBL/GenBank/DDBJ databases">
        <authorList>
            <person name="Aksoy S."/>
            <person name="Warren W."/>
            <person name="Wilson R.K."/>
        </authorList>
    </citation>
    <scope>NUCLEOTIDE SEQUENCE [LARGE SCALE GENOMIC DNA]</scope>
    <source>
        <strain evidence="18">IAEA</strain>
    </source>
</reference>
<keyword evidence="6" id="KW-0677">Repeat</keyword>
<feature type="domain" description="BPTI/Kunitz inhibitor" evidence="13">
    <location>
        <begin position="1836"/>
        <end position="1886"/>
    </location>
</feature>
<reference evidence="17" key="2">
    <citation type="submission" date="2020-05" db="UniProtKB">
        <authorList>
            <consortium name="EnsemblMetazoa"/>
        </authorList>
    </citation>
    <scope>IDENTIFICATION</scope>
    <source>
        <strain evidence="17">IAEA</strain>
    </source>
</reference>
<dbReference type="GO" id="GO:0005604">
    <property type="term" value="C:basement membrane"/>
    <property type="evidence" value="ECO:0007669"/>
    <property type="project" value="UniProtKB-SubCell"/>
</dbReference>
<evidence type="ECO:0000313" key="18">
    <source>
        <dbReference type="Proteomes" id="UP000091820"/>
    </source>
</evidence>
<feature type="region of interest" description="Disordered" evidence="12">
    <location>
        <begin position="724"/>
        <end position="1225"/>
    </location>
</feature>
<dbReference type="Pfam" id="PF08686">
    <property type="entry name" value="PLAC"/>
    <property type="match status" value="1"/>
</dbReference>
<dbReference type="SUPFAM" id="SSF82895">
    <property type="entry name" value="TSP-1 type 1 repeat"/>
    <property type="match status" value="7"/>
</dbReference>
<dbReference type="PRINTS" id="PR00759">
    <property type="entry name" value="BASICPTASE"/>
</dbReference>
<dbReference type="GO" id="GO:0004867">
    <property type="term" value="F:serine-type endopeptidase inhibitor activity"/>
    <property type="evidence" value="ECO:0007669"/>
    <property type="project" value="UniProtKB-KW"/>
</dbReference>
<dbReference type="InterPro" id="IPR007110">
    <property type="entry name" value="Ig-like_dom"/>
</dbReference>
<protein>
    <recommendedName>
        <fullName evidence="19">Papilin</fullName>
    </recommendedName>
</protein>
<evidence type="ECO:0000256" key="12">
    <source>
        <dbReference type="SAM" id="MobiDB-lite"/>
    </source>
</evidence>
<dbReference type="InterPro" id="IPR013098">
    <property type="entry name" value="Ig_I-set"/>
</dbReference>
<keyword evidence="5" id="KW-0732">Signal</keyword>
<evidence type="ECO:0000256" key="4">
    <source>
        <dbReference type="ARBA" id="ARBA00022690"/>
    </source>
</evidence>
<feature type="compositionally biased region" description="Pro residues" evidence="12">
    <location>
        <begin position="1957"/>
        <end position="1969"/>
    </location>
</feature>
<dbReference type="InterPro" id="IPR036645">
    <property type="entry name" value="Elafin-like_sf"/>
</dbReference>
<dbReference type="PROSITE" id="PS50900">
    <property type="entry name" value="PLAC"/>
    <property type="match status" value="1"/>
</dbReference>
<dbReference type="SMART" id="SM00209">
    <property type="entry name" value="TSP1"/>
    <property type="match status" value="7"/>
</dbReference>
<evidence type="ECO:0000256" key="7">
    <source>
        <dbReference type="ARBA" id="ARBA00022869"/>
    </source>
</evidence>
<evidence type="ECO:0000256" key="10">
    <source>
        <dbReference type="ARBA" id="ARBA00023319"/>
    </source>
</evidence>
<keyword evidence="7" id="KW-0272">Extracellular matrix</keyword>
<evidence type="ECO:0000259" key="15">
    <source>
        <dbReference type="PROSITE" id="PS50900"/>
    </source>
</evidence>